<evidence type="ECO:0000313" key="2">
    <source>
        <dbReference type="EMBL" id="RFC67743.1"/>
    </source>
</evidence>
<feature type="domain" description="Phytase-like" evidence="1">
    <location>
        <begin position="76"/>
        <end position="327"/>
    </location>
</feature>
<dbReference type="Pfam" id="PF13449">
    <property type="entry name" value="Phytase-like"/>
    <property type="match status" value="1"/>
</dbReference>
<protein>
    <recommendedName>
        <fullName evidence="1">Phytase-like domain-containing protein</fullName>
    </recommendedName>
</protein>
<evidence type="ECO:0000259" key="1">
    <source>
        <dbReference type="Pfam" id="PF13449"/>
    </source>
</evidence>
<dbReference type="InterPro" id="IPR027372">
    <property type="entry name" value="Phytase-like_dom"/>
</dbReference>
<comment type="caution">
    <text evidence="2">The sequence shown here is derived from an EMBL/GenBank/DDBJ whole genome shotgun (WGS) entry which is preliminary data.</text>
</comment>
<dbReference type="InterPro" id="IPR014567">
    <property type="entry name" value="UCP031900"/>
</dbReference>
<dbReference type="AlphaFoldDB" id="A0A371XEX4"/>
<gene>
    <name evidence="2" type="ORF">DY251_09085</name>
</gene>
<dbReference type="PIRSF" id="PIRSF031900">
    <property type="entry name" value="UCP031900"/>
    <property type="match status" value="1"/>
</dbReference>
<evidence type="ECO:0000313" key="3">
    <source>
        <dbReference type="Proteomes" id="UP000262379"/>
    </source>
</evidence>
<dbReference type="EMBL" id="QURN01000006">
    <property type="protein sequence ID" value="RFC67743.1"/>
    <property type="molecule type" value="Genomic_DNA"/>
</dbReference>
<keyword evidence="3" id="KW-1185">Reference proteome</keyword>
<proteinExistence type="predicted"/>
<reference evidence="3" key="1">
    <citation type="submission" date="2018-08" db="EMBL/GenBank/DDBJ databases">
        <authorList>
            <person name="Im W.T."/>
        </authorList>
    </citation>
    <scope>NUCLEOTIDE SEQUENCE [LARGE SCALE GENOMIC DNA]</scope>
    <source>
        <strain evidence="3">LA-28</strain>
    </source>
</reference>
<accession>A0A371XEX4</accession>
<dbReference type="RefSeq" id="WP_116623577.1">
    <property type="nucleotide sequence ID" value="NZ_QURN01000006.1"/>
</dbReference>
<organism evidence="2 3">
    <name type="scientific">Mesorhizobium denitrificans</name>
    <dbReference type="NCBI Taxonomy" id="2294114"/>
    <lineage>
        <taxon>Bacteria</taxon>
        <taxon>Pseudomonadati</taxon>
        <taxon>Pseudomonadota</taxon>
        <taxon>Alphaproteobacteria</taxon>
        <taxon>Hyphomicrobiales</taxon>
        <taxon>Phyllobacteriaceae</taxon>
        <taxon>Mesorhizobium</taxon>
    </lineage>
</organism>
<dbReference type="Proteomes" id="UP000262379">
    <property type="component" value="Unassembled WGS sequence"/>
</dbReference>
<sequence length="343" mass="37880">MTIRLSRLPPLRGLLALLTILLALALPYPSLGRDAVEQVEVKARPIQYFEVGSEQTRFGSLEFVGGLELTGSSYDFGAISAFRFLKPGSDFIAVADTGFWAFGTVTHDAEMRPNGFTNYTLQQFVDANGNPVVKKWLSDAEGLAVRDGVATVGLEREHRIAQYHIEPGHMRDAFKTLDFLIPRHELRLNRSFETVVYSADDSPLQGAIVTITEKSLDKNGDIFGAVLSGPRKGIFTVKRHEPFDITDGALLPNGDLLLLERSFSIASGVGMRMRRIPGDLIAGGAQALDGPLLIQTNMGYQIDNMEALDVWQRADGATIISMMSDDNQSMLQRNLYLEFRLLD</sequence>
<name>A0A371XEX4_9HYPH</name>